<keyword evidence="2" id="KW-0496">Mitochondrion</keyword>
<dbReference type="EMBL" id="OVEO01000011">
    <property type="protein sequence ID" value="SPQ99102.1"/>
    <property type="molecule type" value="Genomic_DNA"/>
</dbReference>
<evidence type="ECO:0000313" key="3">
    <source>
        <dbReference type="Proteomes" id="UP000290189"/>
    </source>
</evidence>
<evidence type="ECO:0000313" key="2">
    <source>
        <dbReference type="EMBL" id="SPQ99102.1"/>
    </source>
</evidence>
<organism evidence="2 3">
    <name type="scientific">Plasmodiophora brassicae</name>
    <name type="common">Clubroot disease agent</name>
    <dbReference type="NCBI Taxonomy" id="37360"/>
    <lineage>
        <taxon>Eukaryota</taxon>
        <taxon>Sar</taxon>
        <taxon>Rhizaria</taxon>
        <taxon>Endomyxa</taxon>
        <taxon>Phytomyxea</taxon>
        <taxon>Plasmodiophorida</taxon>
        <taxon>Plasmodiophoridae</taxon>
        <taxon>Plasmodiophora</taxon>
    </lineage>
</organism>
<dbReference type="SUPFAM" id="SSF56436">
    <property type="entry name" value="C-type lectin-like"/>
    <property type="match status" value="1"/>
</dbReference>
<name>A0A3P3YG24_PLABS</name>
<feature type="signal peptide" evidence="1">
    <location>
        <begin position="1"/>
        <end position="26"/>
    </location>
</feature>
<gene>
    <name evidence="2" type="ORF">PLBR_LOCUS6317</name>
</gene>
<dbReference type="Proteomes" id="UP000290189">
    <property type="component" value="Unassembled WGS sequence"/>
</dbReference>
<sequence>MMLVMTRMVQHASCVLLLLSAAVVIGNPIDVTIGDLQYSYYDADPESGERLSWIEAQHFCERLAPSLGSNLATFNSREQMRLLVAELTGVDPTSKPWVAYRIDDSFVRLVMDPNNVASNQTFSSALASPTLPFQQPGTCGALNIEPGDDALYAGLGVVQANCKSVSGWICQQPYQPCAGNPILNRLTHRCRLSSVEYHTCLGSSLFLSSSCPPDHICVDCGEFVRASNDSFSTTASVCYLPELAPKC</sequence>
<dbReference type="CDD" id="cd00037">
    <property type="entry name" value="CLECT"/>
    <property type="match status" value="1"/>
</dbReference>
<dbReference type="AlphaFoldDB" id="A0A3P3YG24"/>
<dbReference type="InterPro" id="IPR016186">
    <property type="entry name" value="C-type_lectin-like/link_sf"/>
</dbReference>
<reference evidence="2 3" key="1">
    <citation type="submission" date="2018-03" db="EMBL/GenBank/DDBJ databases">
        <authorList>
            <person name="Fogelqvist J."/>
        </authorList>
    </citation>
    <scope>NUCLEOTIDE SEQUENCE [LARGE SCALE GENOMIC DNA]</scope>
</reference>
<proteinExistence type="predicted"/>
<accession>A0A3P3YG24</accession>
<feature type="chain" id="PRO_5017942559" evidence="1">
    <location>
        <begin position="27"/>
        <end position="247"/>
    </location>
</feature>
<dbReference type="InterPro" id="IPR016187">
    <property type="entry name" value="CTDL_fold"/>
</dbReference>
<keyword evidence="1" id="KW-0732">Signal</keyword>
<protein>
    <submittedName>
        <fullName evidence="2">Uncharacterized protein</fullName>
    </submittedName>
</protein>
<geneLocation type="mitochondrion" evidence="2"/>
<evidence type="ECO:0000256" key="1">
    <source>
        <dbReference type="SAM" id="SignalP"/>
    </source>
</evidence>
<dbReference type="Gene3D" id="3.10.100.10">
    <property type="entry name" value="Mannose-Binding Protein A, subunit A"/>
    <property type="match status" value="1"/>
</dbReference>